<protein>
    <submittedName>
        <fullName evidence="2">Class I SAM-dependent methyltransferase</fullName>
    </submittedName>
</protein>
<dbReference type="EMBL" id="JAQGLA010000041">
    <property type="protein sequence ID" value="MDA3628238.1"/>
    <property type="molecule type" value="Genomic_DNA"/>
</dbReference>
<dbReference type="InterPro" id="IPR050508">
    <property type="entry name" value="Methyltransf_Superfamily"/>
</dbReference>
<dbReference type="GO" id="GO:0032259">
    <property type="term" value="P:methylation"/>
    <property type="evidence" value="ECO:0007669"/>
    <property type="project" value="UniProtKB-KW"/>
</dbReference>
<dbReference type="InterPro" id="IPR041698">
    <property type="entry name" value="Methyltransf_25"/>
</dbReference>
<dbReference type="PANTHER" id="PTHR42912:SF93">
    <property type="entry name" value="N6-ADENOSINE-METHYLTRANSFERASE TMT1A"/>
    <property type="match status" value="1"/>
</dbReference>
<dbReference type="CDD" id="cd02440">
    <property type="entry name" value="AdoMet_MTases"/>
    <property type="match status" value="1"/>
</dbReference>
<dbReference type="GO" id="GO:0008168">
    <property type="term" value="F:methyltransferase activity"/>
    <property type="evidence" value="ECO:0007669"/>
    <property type="project" value="UniProtKB-KW"/>
</dbReference>
<feature type="domain" description="Methyltransferase" evidence="1">
    <location>
        <begin position="62"/>
        <end position="152"/>
    </location>
</feature>
<organism evidence="2 3">
    <name type="scientific">Saccharopolyspora oryzae</name>
    <dbReference type="NCBI Taxonomy" id="2997343"/>
    <lineage>
        <taxon>Bacteria</taxon>
        <taxon>Bacillati</taxon>
        <taxon>Actinomycetota</taxon>
        <taxon>Actinomycetes</taxon>
        <taxon>Pseudonocardiales</taxon>
        <taxon>Pseudonocardiaceae</taxon>
        <taxon>Saccharopolyspora</taxon>
    </lineage>
</organism>
<keyword evidence="3" id="KW-1185">Reference proteome</keyword>
<comment type="caution">
    <text evidence="2">The sequence shown here is derived from an EMBL/GenBank/DDBJ whole genome shotgun (WGS) entry which is preliminary data.</text>
</comment>
<reference evidence="2 3" key="1">
    <citation type="submission" date="2022-11" db="EMBL/GenBank/DDBJ databases">
        <title>Draft genome sequence of Saccharopolyspora sp. WRP15-2 isolated from rhizosphere soils of wild rice in Thailand.</title>
        <authorList>
            <person name="Duangmal K."/>
            <person name="Kammanee S."/>
            <person name="Muangham S."/>
        </authorList>
    </citation>
    <scope>NUCLEOTIDE SEQUENCE [LARGE SCALE GENOMIC DNA]</scope>
    <source>
        <strain evidence="2 3">WRP15-2</strain>
    </source>
</reference>
<accession>A0ABT4V2R3</accession>
<sequence>MTGRSPKLQRAYDLKSKEEAEAVYDEWAAEYDADMLAGMDYVAPANAANRLVDLAGADLGPVLDAGCGTGLVGKVLASRSVAVIDGLDLSRGMLDQARATGAYRNLTKADLTKRLDIPDNTYAAAICVGTITDGHVGPEVFDELVRVVRPGGLVVATVAHVWESRKVGEYLNGLVEAGRIHLREADEWESVNGEDVRCKIPVLEVR</sequence>
<evidence type="ECO:0000313" key="3">
    <source>
        <dbReference type="Proteomes" id="UP001210380"/>
    </source>
</evidence>
<dbReference type="Gene3D" id="3.40.50.150">
    <property type="entry name" value="Vaccinia Virus protein VP39"/>
    <property type="match status" value="1"/>
</dbReference>
<proteinExistence type="predicted"/>
<gene>
    <name evidence="2" type="ORF">OU415_22580</name>
</gene>
<keyword evidence="2" id="KW-0808">Transferase</keyword>
<dbReference type="PANTHER" id="PTHR42912">
    <property type="entry name" value="METHYLTRANSFERASE"/>
    <property type="match status" value="1"/>
</dbReference>
<dbReference type="SUPFAM" id="SSF53335">
    <property type="entry name" value="S-adenosyl-L-methionine-dependent methyltransferases"/>
    <property type="match status" value="1"/>
</dbReference>
<dbReference type="RefSeq" id="WP_270951020.1">
    <property type="nucleotide sequence ID" value="NZ_JAQGLA010000041.1"/>
</dbReference>
<dbReference type="InterPro" id="IPR029063">
    <property type="entry name" value="SAM-dependent_MTases_sf"/>
</dbReference>
<dbReference type="Pfam" id="PF13649">
    <property type="entry name" value="Methyltransf_25"/>
    <property type="match status" value="1"/>
</dbReference>
<name>A0ABT4V2R3_9PSEU</name>
<evidence type="ECO:0000259" key="1">
    <source>
        <dbReference type="Pfam" id="PF13649"/>
    </source>
</evidence>
<keyword evidence="2" id="KW-0489">Methyltransferase</keyword>
<dbReference type="Proteomes" id="UP001210380">
    <property type="component" value="Unassembled WGS sequence"/>
</dbReference>
<evidence type="ECO:0000313" key="2">
    <source>
        <dbReference type="EMBL" id="MDA3628238.1"/>
    </source>
</evidence>